<dbReference type="EMBL" id="BOOW01000044">
    <property type="protein sequence ID" value="GII96377.1"/>
    <property type="molecule type" value="Genomic_DNA"/>
</dbReference>
<evidence type="ECO:0000313" key="3">
    <source>
        <dbReference type="Proteomes" id="UP000606172"/>
    </source>
</evidence>
<keyword evidence="3" id="KW-1185">Reference proteome</keyword>
<reference evidence="2" key="1">
    <citation type="submission" date="2021-01" db="EMBL/GenBank/DDBJ databases">
        <title>Whole genome shotgun sequence of Sinosporangium siamense NBRC 109515.</title>
        <authorList>
            <person name="Komaki H."/>
            <person name="Tamura T."/>
        </authorList>
    </citation>
    <scope>NUCLEOTIDE SEQUENCE</scope>
    <source>
        <strain evidence="2">NBRC 109515</strain>
    </source>
</reference>
<proteinExistence type="predicted"/>
<sequence length="160" mass="15652">MQAVCGDGALDGLTEVPPDMPAVGYLDCVGGSAAGAVGVGVGTVAADDLDIGVCPQPGGQGVGGSVGQDVDRSSRGYVDQDGSVDPALAQSEVVDAQHRRAGCGGGLGLGQGADQPDQRHPADRQGQARDQAGTGAAPEGQGDRAQCLTCRDAAAAVADR</sequence>
<dbReference type="AlphaFoldDB" id="A0A919VBC8"/>
<gene>
    <name evidence="2" type="ORF">Ssi02_66080</name>
</gene>
<feature type="region of interest" description="Disordered" evidence="1">
    <location>
        <begin position="55"/>
        <end position="145"/>
    </location>
</feature>
<evidence type="ECO:0000313" key="2">
    <source>
        <dbReference type="EMBL" id="GII96377.1"/>
    </source>
</evidence>
<evidence type="ECO:0000256" key="1">
    <source>
        <dbReference type="SAM" id="MobiDB-lite"/>
    </source>
</evidence>
<comment type="caution">
    <text evidence="2">The sequence shown here is derived from an EMBL/GenBank/DDBJ whole genome shotgun (WGS) entry which is preliminary data.</text>
</comment>
<feature type="compositionally biased region" description="Gly residues" evidence="1">
    <location>
        <begin position="102"/>
        <end position="111"/>
    </location>
</feature>
<dbReference type="Proteomes" id="UP000606172">
    <property type="component" value="Unassembled WGS sequence"/>
</dbReference>
<name>A0A919VBC8_9ACTN</name>
<feature type="compositionally biased region" description="Basic and acidic residues" evidence="1">
    <location>
        <begin position="116"/>
        <end position="127"/>
    </location>
</feature>
<protein>
    <submittedName>
        <fullName evidence="2">Uncharacterized protein</fullName>
    </submittedName>
</protein>
<organism evidence="2 3">
    <name type="scientific">Sinosporangium siamense</name>
    <dbReference type="NCBI Taxonomy" id="1367973"/>
    <lineage>
        <taxon>Bacteria</taxon>
        <taxon>Bacillati</taxon>
        <taxon>Actinomycetota</taxon>
        <taxon>Actinomycetes</taxon>
        <taxon>Streptosporangiales</taxon>
        <taxon>Streptosporangiaceae</taxon>
        <taxon>Sinosporangium</taxon>
    </lineage>
</organism>
<accession>A0A919VBC8</accession>